<sequence length="131" mass="14388">MGRKSECERGAINSRDVTICIRETERERAAGHAPGPVPFLRYNYPLFPPGEETSDKTCQVPSSQPPHFGISFSVPVSYCSLCSGSNLYTHAATDPLNTRERNCPSAPLLCIVFKSGTSPVAYLHLYRAALR</sequence>
<organism evidence="1 2">
    <name type="scientific">Nesidiocoris tenuis</name>
    <dbReference type="NCBI Taxonomy" id="355587"/>
    <lineage>
        <taxon>Eukaryota</taxon>
        <taxon>Metazoa</taxon>
        <taxon>Ecdysozoa</taxon>
        <taxon>Arthropoda</taxon>
        <taxon>Hexapoda</taxon>
        <taxon>Insecta</taxon>
        <taxon>Pterygota</taxon>
        <taxon>Neoptera</taxon>
        <taxon>Paraneoptera</taxon>
        <taxon>Hemiptera</taxon>
        <taxon>Heteroptera</taxon>
        <taxon>Panheteroptera</taxon>
        <taxon>Cimicomorpha</taxon>
        <taxon>Miridae</taxon>
        <taxon>Dicyphina</taxon>
        <taxon>Nesidiocoris</taxon>
    </lineage>
</organism>
<dbReference type="EMBL" id="AP028909">
    <property type="protein sequence ID" value="BES87830.1"/>
    <property type="molecule type" value="Genomic_DNA"/>
</dbReference>
<keyword evidence="2" id="KW-1185">Reference proteome</keyword>
<protein>
    <submittedName>
        <fullName evidence="1">Uncharacterized protein</fullName>
    </submittedName>
</protein>
<name>A0ABN7A6U3_9HEMI</name>
<evidence type="ECO:0000313" key="1">
    <source>
        <dbReference type="EMBL" id="BES87830.1"/>
    </source>
</evidence>
<dbReference type="Proteomes" id="UP001307889">
    <property type="component" value="Chromosome 1"/>
</dbReference>
<reference evidence="1 2" key="1">
    <citation type="submission" date="2023-09" db="EMBL/GenBank/DDBJ databases">
        <title>Nesidiocoris tenuis whole genome shotgun sequence.</title>
        <authorList>
            <person name="Shibata T."/>
            <person name="Shimoda M."/>
            <person name="Kobayashi T."/>
            <person name="Uehara T."/>
        </authorList>
    </citation>
    <scope>NUCLEOTIDE SEQUENCE [LARGE SCALE GENOMIC DNA]</scope>
    <source>
        <strain evidence="1 2">Japan</strain>
    </source>
</reference>
<proteinExistence type="predicted"/>
<gene>
    <name evidence="1" type="ORF">NTJ_00636</name>
</gene>
<evidence type="ECO:0000313" key="2">
    <source>
        <dbReference type="Proteomes" id="UP001307889"/>
    </source>
</evidence>
<accession>A0ABN7A6U3</accession>